<dbReference type="Pfam" id="PF18911">
    <property type="entry name" value="PKD_4"/>
    <property type="match status" value="1"/>
</dbReference>
<dbReference type="InterPro" id="IPR013783">
    <property type="entry name" value="Ig-like_fold"/>
</dbReference>
<evidence type="ECO:0000259" key="1">
    <source>
        <dbReference type="PROSITE" id="PS50093"/>
    </source>
</evidence>
<dbReference type="Pfam" id="PF13585">
    <property type="entry name" value="CHU_C"/>
    <property type="match status" value="1"/>
</dbReference>
<protein>
    <submittedName>
        <fullName evidence="2">Gliding motility-associated C-terminal domain-containing protein</fullName>
    </submittedName>
</protein>
<accession>A0ABS1KSN9</accession>
<dbReference type="EMBL" id="JAERRB010000004">
    <property type="protein sequence ID" value="MBL0742370.1"/>
    <property type="molecule type" value="Genomic_DNA"/>
</dbReference>
<dbReference type="CDD" id="cd00146">
    <property type="entry name" value="PKD"/>
    <property type="match status" value="1"/>
</dbReference>
<sequence>MTVFYIITPTENGCTGDDLPVDVEVLPALRAYDVTGGGSLCEGDVGVVVGLSDSQPNINYALHFNGTNTGTVVQGRGGPLAFPFPVNHAGEYTAVGTIVGKCETPMTGTVAVVVNTTPQGTGAIIGESDICEGTSASYAASGWTNADNYRWTLSPELSGASADAEQKEVMADVPGTATMIVEPHNPCGTGRPAQKSITINPKPTGTLVAPEKIYVGTPFIPTFETTAAIAQWQWTFGDGDVAQQSQPEKTYAQPGQYTLSVNVTDNRECTETTDTEIAVEEAPLLNVYSIKNVITANGDPENGFLFVENLDKFPANEVVLINRWGGEVFRQRHYANDWDARGSNGFLPAGNYVCIVRLTERGQTFSRTVTIVRD</sequence>
<dbReference type="InterPro" id="IPR045829">
    <property type="entry name" value="PKD_6"/>
</dbReference>
<dbReference type="InterPro" id="IPR000601">
    <property type="entry name" value="PKD_dom"/>
</dbReference>
<dbReference type="Pfam" id="PF19408">
    <property type="entry name" value="PKD_6"/>
    <property type="match status" value="1"/>
</dbReference>
<feature type="domain" description="PKD" evidence="1">
    <location>
        <begin position="232"/>
        <end position="284"/>
    </location>
</feature>
<evidence type="ECO:0000313" key="2">
    <source>
        <dbReference type="EMBL" id="MBL0742370.1"/>
    </source>
</evidence>
<dbReference type="SMART" id="SM00089">
    <property type="entry name" value="PKD"/>
    <property type="match status" value="1"/>
</dbReference>
<dbReference type="InterPro" id="IPR035986">
    <property type="entry name" value="PKD_dom_sf"/>
</dbReference>
<keyword evidence="3" id="KW-1185">Reference proteome</keyword>
<evidence type="ECO:0000313" key="3">
    <source>
        <dbReference type="Proteomes" id="UP000613030"/>
    </source>
</evidence>
<dbReference type="Gene3D" id="2.60.40.10">
    <property type="entry name" value="Immunoglobulins"/>
    <property type="match status" value="1"/>
</dbReference>
<dbReference type="SUPFAM" id="SSF49299">
    <property type="entry name" value="PKD domain"/>
    <property type="match status" value="1"/>
</dbReference>
<organism evidence="2 3">
    <name type="scientific">Chryseolinea lacunae</name>
    <dbReference type="NCBI Taxonomy" id="2801331"/>
    <lineage>
        <taxon>Bacteria</taxon>
        <taxon>Pseudomonadati</taxon>
        <taxon>Bacteroidota</taxon>
        <taxon>Cytophagia</taxon>
        <taxon>Cytophagales</taxon>
        <taxon>Fulvivirgaceae</taxon>
        <taxon>Chryseolinea</taxon>
    </lineage>
</organism>
<reference evidence="2 3" key="1">
    <citation type="submission" date="2021-01" db="EMBL/GenBank/DDBJ databases">
        <title>Chryseolinea sp. Jin1 Genome sequencing and assembly.</title>
        <authorList>
            <person name="Kim I."/>
        </authorList>
    </citation>
    <scope>NUCLEOTIDE SEQUENCE [LARGE SCALE GENOMIC DNA]</scope>
    <source>
        <strain evidence="2 3">Jin1</strain>
    </source>
</reference>
<gene>
    <name evidence="2" type="ORF">JI741_14160</name>
</gene>
<proteinExistence type="predicted"/>
<name>A0ABS1KSN9_9BACT</name>
<dbReference type="PROSITE" id="PS50093">
    <property type="entry name" value="PKD"/>
    <property type="match status" value="1"/>
</dbReference>
<dbReference type="Proteomes" id="UP000613030">
    <property type="component" value="Unassembled WGS sequence"/>
</dbReference>
<comment type="caution">
    <text evidence="2">The sequence shown here is derived from an EMBL/GenBank/DDBJ whole genome shotgun (WGS) entry which is preliminary data.</text>
</comment>
<dbReference type="InterPro" id="IPR022409">
    <property type="entry name" value="PKD/Chitinase_dom"/>
</dbReference>